<keyword evidence="2" id="KW-0614">Plasmid</keyword>
<dbReference type="KEGG" id="rid:RIdsm_05703"/>
<organism evidence="1 3">
    <name type="scientific">Roseovarius indicus</name>
    <dbReference type="NCBI Taxonomy" id="540747"/>
    <lineage>
        <taxon>Bacteria</taxon>
        <taxon>Pseudomonadati</taxon>
        <taxon>Pseudomonadota</taxon>
        <taxon>Alphaproteobacteria</taxon>
        <taxon>Rhodobacterales</taxon>
        <taxon>Roseobacteraceae</taxon>
        <taxon>Roseovarius</taxon>
    </lineage>
</organism>
<protein>
    <submittedName>
        <fullName evidence="1">Cytochrome C oxidase</fullName>
    </submittedName>
</protein>
<accession>A0A0T5NX36</accession>
<dbReference type="Proteomes" id="UP000325785">
    <property type="component" value="Plasmid pRIdsm_01"/>
</dbReference>
<sequence length="186" mass="19862">MKNILLLIALVAGHPAYADHPGDRLDEVMAQKEPAFAPVDLNELPALDLLGPDGEPLDLESLSDQVVVLSFVPSNCGLPCADQQSLLEKVRGGVNASPMLDMVTFLVVTDIGDPVPGPIAENVVIAQPQEPIEDLIEQYRAVAPDDPEAPLVHVIARGNRHAGVFAGSAFRHINMILYVNGLTNAH</sequence>
<keyword evidence="3" id="KW-1185">Reference proteome</keyword>
<proteinExistence type="predicted"/>
<evidence type="ECO:0000313" key="3">
    <source>
        <dbReference type="Proteomes" id="UP000051401"/>
    </source>
</evidence>
<dbReference type="EMBL" id="CP031599">
    <property type="protein sequence ID" value="QEW29857.1"/>
    <property type="molecule type" value="Genomic_DNA"/>
</dbReference>
<reference evidence="2 4" key="2">
    <citation type="submission" date="2018-08" db="EMBL/GenBank/DDBJ databases">
        <title>Genetic Globetrotter - A new plasmid hitch-hiking vast phylogenetic and geographic distances.</title>
        <authorList>
            <person name="Vollmers J."/>
            <person name="Petersen J."/>
        </authorList>
    </citation>
    <scope>NUCLEOTIDE SEQUENCE [LARGE SCALE GENOMIC DNA]</scope>
    <source>
        <strain evidence="2 4">DSM 26383</strain>
        <plasmid evidence="4">pridsm_01</plasmid>
        <plasmid evidence="2">pRIdsm_01</plasmid>
    </source>
</reference>
<dbReference type="Gene3D" id="3.40.30.10">
    <property type="entry name" value="Glutaredoxin"/>
    <property type="match status" value="1"/>
</dbReference>
<dbReference type="InterPro" id="IPR036249">
    <property type="entry name" value="Thioredoxin-like_sf"/>
</dbReference>
<geneLocation type="plasmid" evidence="4">
    <name>pridsm_01</name>
</geneLocation>
<dbReference type="Proteomes" id="UP000051401">
    <property type="component" value="Unassembled WGS sequence"/>
</dbReference>
<reference evidence="1 3" key="1">
    <citation type="submission" date="2015-04" db="EMBL/GenBank/DDBJ databases">
        <title>The draft genome sequence of Roseovarius indicus B108T.</title>
        <authorList>
            <person name="Li G."/>
            <person name="Lai Q."/>
            <person name="Shao Z."/>
            <person name="Yan P."/>
        </authorList>
    </citation>
    <scope>NUCLEOTIDE SEQUENCE [LARGE SCALE GENOMIC DNA]</scope>
    <source>
        <strain evidence="1 3">B108</strain>
    </source>
</reference>
<dbReference type="EMBL" id="LAXI01000037">
    <property type="protein sequence ID" value="KRS13420.1"/>
    <property type="molecule type" value="Genomic_DNA"/>
</dbReference>
<name>A0A0T5NX36_9RHOB</name>
<dbReference type="RefSeq" id="WP_057821704.1">
    <property type="nucleotide sequence ID" value="NZ_CP031599.1"/>
</dbReference>
<dbReference type="SUPFAM" id="SSF52833">
    <property type="entry name" value="Thioredoxin-like"/>
    <property type="match status" value="1"/>
</dbReference>
<gene>
    <name evidence="2" type="ORF">RIdsm_05703</name>
    <name evidence="1" type="ORF">XM52_27705</name>
</gene>
<dbReference type="OrthoDB" id="5296507at2"/>
<dbReference type="STRING" id="540747.SAMN04488031_11731"/>
<geneLocation type="plasmid" evidence="2">
    <name>pRIdsm_01</name>
</geneLocation>
<evidence type="ECO:0000313" key="2">
    <source>
        <dbReference type="EMBL" id="QEW29857.1"/>
    </source>
</evidence>
<evidence type="ECO:0000313" key="1">
    <source>
        <dbReference type="EMBL" id="KRS13420.1"/>
    </source>
</evidence>
<dbReference type="AlphaFoldDB" id="A0A0T5NX36"/>
<evidence type="ECO:0000313" key="4">
    <source>
        <dbReference type="Proteomes" id="UP000325785"/>
    </source>
</evidence>
<dbReference type="PATRIC" id="fig|540747.5.peg.4321"/>